<reference evidence="12 13" key="1">
    <citation type="journal article" date="2016" name="Sci. Rep.">
        <title>Metabolic traits of an uncultured archaeal lineage -MSBL1- from brine pools of the Red Sea.</title>
        <authorList>
            <person name="Mwirichia R."/>
            <person name="Alam I."/>
            <person name="Rashid M."/>
            <person name="Vinu M."/>
            <person name="Ba-Alawi W."/>
            <person name="Anthony Kamau A."/>
            <person name="Kamanda Ngugi D."/>
            <person name="Goker M."/>
            <person name="Klenk H.P."/>
            <person name="Bajic V."/>
            <person name="Stingl U."/>
        </authorList>
    </citation>
    <scope>NUCLEOTIDE SEQUENCE [LARGE SCALE GENOMIC DNA]</scope>
    <source>
        <strain evidence="12">SCGC-AAA259D18</strain>
    </source>
</reference>
<evidence type="ECO:0000256" key="2">
    <source>
        <dbReference type="ARBA" id="ARBA00009045"/>
    </source>
</evidence>
<gene>
    <name evidence="12" type="ORF">AKJ63_00380</name>
</gene>
<proteinExistence type="inferred from homology"/>
<keyword evidence="3 10" id="KW-0812">Transmembrane</keyword>
<evidence type="ECO:0000256" key="1">
    <source>
        <dbReference type="ARBA" id="ARBA00004141"/>
    </source>
</evidence>
<keyword evidence="5" id="KW-0863">Zinc-finger</keyword>
<evidence type="ECO:0000256" key="5">
    <source>
        <dbReference type="ARBA" id="ARBA00022771"/>
    </source>
</evidence>
<keyword evidence="13" id="KW-1185">Reference proteome</keyword>
<evidence type="ECO:0000313" key="12">
    <source>
        <dbReference type="EMBL" id="KXA91927.1"/>
    </source>
</evidence>
<dbReference type="Gene3D" id="4.10.1110.10">
    <property type="entry name" value="AN1-like Zinc finger"/>
    <property type="match status" value="1"/>
</dbReference>
<evidence type="ECO:0000256" key="3">
    <source>
        <dbReference type="ARBA" id="ARBA00022692"/>
    </source>
</evidence>
<keyword evidence="4" id="KW-0479">Metal-binding</keyword>
<protein>
    <recommendedName>
        <fullName evidence="11">AN1-type domain-containing protein</fullName>
    </recommendedName>
</protein>
<dbReference type="PANTHER" id="PTHR43731:SF14">
    <property type="entry name" value="PRESENILIN-ASSOCIATED RHOMBOID-LIKE PROTEIN, MITOCHONDRIAL"/>
    <property type="match status" value="1"/>
</dbReference>
<feature type="domain" description="AN1-type" evidence="11">
    <location>
        <begin position="1"/>
        <end position="44"/>
    </location>
</feature>
<feature type="transmembrane region" description="Helical" evidence="10">
    <location>
        <begin position="290"/>
        <end position="311"/>
    </location>
</feature>
<dbReference type="GO" id="GO:0016020">
    <property type="term" value="C:membrane"/>
    <property type="evidence" value="ECO:0007669"/>
    <property type="project" value="UniProtKB-SubCell"/>
</dbReference>
<dbReference type="GO" id="GO:0008270">
    <property type="term" value="F:zinc ion binding"/>
    <property type="evidence" value="ECO:0007669"/>
    <property type="project" value="UniProtKB-KW"/>
</dbReference>
<evidence type="ECO:0000256" key="8">
    <source>
        <dbReference type="ARBA" id="ARBA00022989"/>
    </source>
</evidence>
<evidence type="ECO:0000313" key="13">
    <source>
        <dbReference type="Proteomes" id="UP000070195"/>
    </source>
</evidence>
<evidence type="ECO:0000256" key="4">
    <source>
        <dbReference type="ARBA" id="ARBA00022723"/>
    </source>
</evidence>
<feature type="transmembrane region" description="Helical" evidence="10">
    <location>
        <begin position="118"/>
        <end position="143"/>
    </location>
</feature>
<comment type="similarity">
    <text evidence="2">Belongs to the peptidase S54 family.</text>
</comment>
<dbReference type="SUPFAM" id="SSF118310">
    <property type="entry name" value="AN1-like Zinc finger"/>
    <property type="match status" value="1"/>
</dbReference>
<dbReference type="Gene3D" id="1.20.1540.10">
    <property type="entry name" value="Rhomboid-like"/>
    <property type="match status" value="1"/>
</dbReference>
<feature type="transmembrane region" description="Helical" evidence="10">
    <location>
        <begin position="174"/>
        <end position="200"/>
    </location>
</feature>
<dbReference type="InterPro" id="IPR035896">
    <property type="entry name" value="AN1-like_Znf"/>
</dbReference>
<dbReference type="AlphaFoldDB" id="A0A133UCK9"/>
<evidence type="ECO:0000259" key="11">
    <source>
        <dbReference type="PROSITE" id="PS51039"/>
    </source>
</evidence>
<dbReference type="PANTHER" id="PTHR43731">
    <property type="entry name" value="RHOMBOID PROTEASE"/>
    <property type="match status" value="1"/>
</dbReference>
<keyword evidence="8 10" id="KW-1133">Transmembrane helix</keyword>
<comment type="subcellular location">
    <subcellularLocation>
        <location evidence="1">Membrane</location>
        <topology evidence="1">Multi-pass membrane protein</topology>
    </subcellularLocation>
</comment>
<dbReference type="InterPro" id="IPR035952">
    <property type="entry name" value="Rhomboid-like_sf"/>
</dbReference>
<evidence type="ECO:0000256" key="7">
    <source>
        <dbReference type="ARBA" id="ARBA00022833"/>
    </source>
</evidence>
<feature type="transmembrane region" description="Helical" evidence="10">
    <location>
        <begin position="212"/>
        <end position="230"/>
    </location>
</feature>
<feature type="transmembrane region" description="Helical" evidence="10">
    <location>
        <begin position="236"/>
        <end position="255"/>
    </location>
</feature>
<evidence type="ECO:0000256" key="9">
    <source>
        <dbReference type="ARBA" id="ARBA00023136"/>
    </source>
</evidence>
<feature type="transmembrane region" description="Helical" evidence="10">
    <location>
        <begin position="262"/>
        <end position="284"/>
    </location>
</feature>
<accession>A0A133UCK9</accession>
<dbReference type="InterPro" id="IPR050925">
    <property type="entry name" value="Rhomboid_protease_S54"/>
</dbReference>
<sequence>MPTCDYCGEEVTLPYTCGYCGGSFCSKHRLPENHDCEGLEKISKKFREEGRIYRDVGRPKQGREEEERPAPLSRGAIFRIGKESEGERRERRPDREPPGLFRGLLSIFKSIFLKRATLILLLLMFSVFMVQTGAHAVLGAGYYQPEDPSHPSADFDTFLYYLAPSRSTLLTRPWTIVTGIFAHGYFLHFFINGLVLFFIGSALERRIGREKFIYLFLTAGILSSIAQILVIPNETFVALGVSGAIFGVLGALTVIAPRLPILLFFFIPMPIWILTCGFGIWTVISALTGFAKGIGHMAHFSGLLIGLAYGYKLRKEVRRRRRPSPFDIFGR</sequence>
<keyword evidence="6" id="KW-0378">Hydrolase</keyword>
<organism evidence="12 13">
    <name type="scientific">candidate division MSBL1 archaeon SCGC-AAA259D18</name>
    <dbReference type="NCBI Taxonomy" id="1698262"/>
    <lineage>
        <taxon>Archaea</taxon>
        <taxon>Methanobacteriati</taxon>
        <taxon>Methanobacteriota</taxon>
        <taxon>candidate division MSBL1</taxon>
    </lineage>
</organism>
<name>A0A133UCK9_9EURY</name>
<dbReference type="SMART" id="SM00154">
    <property type="entry name" value="ZnF_AN1"/>
    <property type="match status" value="1"/>
</dbReference>
<dbReference type="PROSITE" id="PS51039">
    <property type="entry name" value="ZF_AN1"/>
    <property type="match status" value="1"/>
</dbReference>
<comment type="caution">
    <text evidence="12">The sequence shown here is derived from an EMBL/GenBank/DDBJ whole genome shotgun (WGS) entry which is preliminary data.</text>
</comment>
<dbReference type="SUPFAM" id="SSF144091">
    <property type="entry name" value="Rhomboid-like"/>
    <property type="match status" value="1"/>
</dbReference>
<keyword evidence="9 10" id="KW-0472">Membrane</keyword>
<evidence type="ECO:0000256" key="6">
    <source>
        <dbReference type="ARBA" id="ARBA00022801"/>
    </source>
</evidence>
<dbReference type="InterPro" id="IPR022764">
    <property type="entry name" value="Peptidase_S54_rhomboid_dom"/>
</dbReference>
<dbReference type="GO" id="GO:0004252">
    <property type="term" value="F:serine-type endopeptidase activity"/>
    <property type="evidence" value="ECO:0007669"/>
    <property type="project" value="InterPro"/>
</dbReference>
<keyword evidence="7" id="KW-0862">Zinc</keyword>
<dbReference type="Pfam" id="PF01428">
    <property type="entry name" value="zf-AN1"/>
    <property type="match status" value="1"/>
</dbReference>
<dbReference type="Proteomes" id="UP000070195">
    <property type="component" value="Unassembled WGS sequence"/>
</dbReference>
<dbReference type="PATRIC" id="fig|1698262.3.peg.390"/>
<evidence type="ECO:0000256" key="10">
    <source>
        <dbReference type="SAM" id="Phobius"/>
    </source>
</evidence>
<dbReference type="EMBL" id="LHXM01000005">
    <property type="protein sequence ID" value="KXA91927.1"/>
    <property type="molecule type" value="Genomic_DNA"/>
</dbReference>
<dbReference type="Pfam" id="PF01694">
    <property type="entry name" value="Rhomboid"/>
    <property type="match status" value="1"/>
</dbReference>
<dbReference type="InterPro" id="IPR000058">
    <property type="entry name" value="Znf_AN1"/>
</dbReference>